<keyword evidence="1" id="KW-0238">DNA-binding</keyword>
<dbReference type="InterPro" id="IPR007159">
    <property type="entry name" value="SpoVT-AbrB_dom"/>
</dbReference>
<feature type="domain" description="SpoVT-AbrB" evidence="2">
    <location>
        <begin position="3"/>
        <end position="46"/>
    </location>
</feature>
<dbReference type="PROSITE" id="PS51740">
    <property type="entry name" value="SPOVT_ABRB"/>
    <property type="match status" value="1"/>
</dbReference>
<dbReference type="SMART" id="SM00966">
    <property type="entry name" value="SpoVT_AbrB"/>
    <property type="match status" value="1"/>
</dbReference>
<protein>
    <submittedName>
        <fullName evidence="3">MazE family transcriptional regulator</fullName>
    </submittedName>
</protein>
<dbReference type="Pfam" id="PF04014">
    <property type="entry name" value="MazE_antitoxin"/>
    <property type="match status" value="1"/>
</dbReference>
<dbReference type="Gene3D" id="2.10.260.10">
    <property type="match status" value="1"/>
</dbReference>
<evidence type="ECO:0000313" key="4">
    <source>
        <dbReference type="Proteomes" id="UP000031623"/>
    </source>
</evidence>
<sequence length="82" mass="9602">MKASIISIGNSKGLRIPKSILEQCQFEKEVELEVEDNCLKIRPVRQKRQGWEKQFAQMATCGDDTLMDEVPTTDWELSEWEW</sequence>
<dbReference type="Proteomes" id="UP000031623">
    <property type="component" value="Chromosome"/>
</dbReference>
<keyword evidence="4" id="KW-1185">Reference proteome</keyword>
<evidence type="ECO:0000256" key="1">
    <source>
        <dbReference type="PROSITE-ProRule" id="PRU01076"/>
    </source>
</evidence>
<dbReference type="EMBL" id="AP014633">
    <property type="protein sequence ID" value="BAP57653.1"/>
    <property type="molecule type" value="Genomic_DNA"/>
</dbReference>
<dbReference type="AlphaFoldDB" id="A0A090AH76"/>
<gene>
    <name evidence="3" type="ORF">THII_3356</name>
</gene>
<accession>A0A090AH76</accession>
<evidence type="ECO:0000259" key="2">
    <source>
        <dbReference type="PROSITE" id="PS51740"/>
    </source>
</evidence>
<dbReference type="InterPro" id="IPR037914">
    <property type="entry name" value="SpoVT-AbrB_sf"/>
</dbReference>
<name>A0A090AH76_9GAMM</name>
<proteinExistence type="predicted"/>
<dbReference type="STRING" id="40754.THII_3356"/>
<evidence type="ECO:0000313" key="3">
    <source>
        <dbReference type="EMBL" id="BAP57653.1"/>
    </source>
</evidence>
<dbReference type="GO" id="GO:0003677">
    <property type="term" value="F:DNA binding"/>
    <property type="evidence" value="ECO:0007669"/>
    <property type="project" value="UniProtKB-UniRule"/>
</dbReference>
<dbReference type="OrthoDB" id="9795766at2"/>
<reference evidence="3 4" key="1">
    <citation type="journal article" date="2014" name="ISME J.">
        <title>Ecophysiology of Thioploca ingrica as revealed by the complete genome sequence supplemented with proteomic evidence.</title>
        <authorList>
            <person name="Kojima H."/>
            <person name="Ogura Y."/>
            <person name="Yamamoto N."/>
            <person name="Togashi T."/>
            <person name="Mori H."/>
            <person name="Watanabe T."/>
            <person name="Nemoto F."/>
            <person name="Kurokawa K."/>
            <person name="Hayashi T."/>
            <person name="Fukui M."/>
        </authorList>
    </citation>
    <scope>NUCLEOTIDE SEQUENCE [LARGE SCALE GENOMIC DNA]</scope>
</reference>
<organism evidence="3 4">
    <name type="scientific">Thioploca ingrica</name>
    <dbReference type="NCBI Taxonomy" id="40754"/>
    <lineage>
        <taxon>Bacteria</taxon>
        <taxon>Pseudomonadati</taxon>
        <taxon>Pseudomonadota</taxon>
        <taxon>Gammaproteobacteria</taxon>
        <taxon>Thiotrichales</taxon>
        <taxon>Thiotrichaceae</taxon>
        <taxon>Thioploca</taxon>
    </lineage>
</organism>
<dbReference type="SUPFAM" id="SSF89447">
    <property type="entry name" value="AbrB/MazE/MraZ-like"/>
    <property type="match status" value="1"/>
</dbReference>
<dbReference type="KEGG" id="tig:THII_3356"/>
<dbReference type="HOGENOM" id="CLU_150554_3_0_6"/>